<proteinExistence type="predicted"/>
<comment type="caution">
    <text evidence="2">The sequence shown here is derived from an EMBL/GenBank/DDBJ whole genome shotgun (WGS) entry which is preliminary data.</text>
</comment>
<evidence type="ECO:0000256" key="1">
    <source>
        <dbReference type="SAM" id="Phobius"/>
    </source>
</evidence>
<feature type="transmembrane region" description="Helical" evidence="1">
    <location>
        <begin position="20"/>
        <end position="39"/>
    </location>
</feature>
<keyword evidence="3" id="KW-1185">Reference proteome</keyword>
<dbReference type="Proteomes" id="UP001596109">
    <property type="component" value="Unassembled WGS sequence"/>
</dbReference>
<organism evidence="2 3">
    <name type="scientific">Sporosarcina soli</name>
    <dbReference type="NCBI Taxonomy" id="334736"/>
    <lineage>
        <taxon>Bacteria</taxon>
        <taxon>Bacillati</taxon>
        <taxon>Bacillota</taxon>
        <taxon>Bacilli</taxon>
        <taxon>Bacillales</taxon>
        <taxon>Caryophanaceae</taxon>
        <taxon>Sporosarcina</taxon>
    </lineage>
</organism>
<evidence type="ECO:0000313" key="3">
    <source>
        <dbReference type="Proteomes" id="UP001596109"/>
    </source>
</evidence>
<dbReference type="RefSeq" id="WP_381429744.1">
    <property type="nucleotide sequence ID" value="NZ_JBHSNO010000001.1"/>
</dbReference>
<accession>A0ABW0TEL4</accession>
<dbReference type="EMBL" id="JBHSNO010000001">
    <property type="protein sequence ID" value="MFC5587587.1"/>
    <property type="molecule type" value="Genomic_DNA"/>
</dbReference>
<keyword evidence="1" id="KW-0812">Transmembrane</keyword>
<reference evidence="3" key="1">
    <citation type="journal article" date="2019" name="Int. J. Syst. Evol. Microbiol.">
        <title>The Global Catalogue of Microorganisms (GCM) 10K type strain sequencing project: providing services to taxonomists for standard genome sequencing and annotation.</title>
        <authorList>
            <consortium name="The Broad Institute Genomics Platform"/>
            <consortium name="The Broad Institute Genome Sequencing Center for Infectious Disease"/>
            <person name="Wu L."/>
            <person name="Ma J."/>
        </authorList>
    </citation>
    <scope>NUCLEOTIDE SEQUENCE [LARGE SCALE GENOMIC DNA]</scope>
    <source>
        <strain evidence="3">CGMCC 4.1434</strain>
    </source>
</reference>
<name>A0ABW0TEL4_9BACL</name>
<keyword evidence="1" id="KW-1133">Transmembrane helix</keyword>
<gene>
    <name evidence="2" type="ORF">ACFPRA_01520</name>
</gene>
<evidence type="ECO:0000313" key="2">
    <source>
        <dbReference type="EMBL" id="MFC5587587.1"/>
    </source>
</evidence>
<sequence length="41" mass="4690">MRKLNMYFFGEEEIHPSDAAWFYGILGGASLLTLLVWVVTL</sequence>
<keyword evidence="1" id="KW-0472">Membrane</keyword>
<protein>
    <submittedName>
        <fullName evidence="2">Uncharacterized protein</fullName>
    </submittedName>
</protein>